<dbReference type="PANTHER" id="PTHR23254:SF16">
    <property type="entry name" value="CBP80_20-DEPENDENT TRANSLATION INITIATION FACTOR"/>
    <property type="match status" value="1"/>
</dbReference>
<dbReference type="PANTHER" id="PTHR23254">
    <property type="entry name" value="EIF4G DOMAIN PROTEIN"/>
    <property type="match status" value="1"/>
</dbReference>
<dbReference type="GO" id="GO:0006446">
    <property type="term" value="P:regulation of translational initiation"/>
    <property type="evidence" value="ECO:0007669"/>
    <property type="project" value="TreeGrafter"/>
</dbReference>
<dbReference type="AlphaFoldDB" id="A0A7R9BJM9"/>
<gene>
    <name evidence="1" type="ORF">NMOB1V02_LOCUS3602</name>
</gene>
<proteinExistence type="predicted"/>
<reference evidence="1" key="1">
    <citation type="submission" date="2020-11" db="EMBL/GenBank/DDBJ databases">
        <authorList>
            <person name="Tran Van P."/>
        </authorList>
    </citation>
    <scope>NUCLEOTIDE SEQUENCE</scope>
</reference>
<dbReference type="InterPro" id="IPR051367">
    <property type="entry name" value="mRNA_TranslReg/HistoneTransl"/>
</dbReference>
<evidence type="ECO:0000313" key="1">
    <source>
        <dbReference type="EMBL" id="CAD7275816.1"/>
    </source>
</evidence>
<dbReference type="Proteomes" id="UP000678499">
    <property type="component" value="Unassembled WGS sequence"/>
</dbReference>
<protein>
    <submittedName>
        <fullName evidence="1">Uncharacterized protein</fullName>
    </submittedName>
</protein>
<name>A0A7R9BJM9_9CRUS</name>
<accession>A0A7R9BJM9</accession>
<dbReference type="Gene3D" id="1.25.40.180">
    <property type="match status" value="1"/>
</dbReference>
<dbReference type="SUPFAM" id="SSF48371">
    <property type="entry name" value="ARM repeat"/>
    <property type="match status" value="1"/>
</dbReference>
<dbReference type="InterPro" id="IPR016024">
    <property type="entry name" value="ARM-type_fold"/>
</dbReference>
<dbReference type="EMBL" id="OA882523">
    <property type="protein sequence ID" value="CAD7275816.1"/>
    <property type="molecule type" value="Genomic_DNA"/>
</dbReference>
<organism evidence="1">
    <name type="scientific">Notodromas monacha</name>
    <dbReference type="NCBI Taxonomy" id="399045"/>
    <lineage>
        <taxon>Eukaryota</taxon>
        <taxon>Metazoa</taxon>
        <taxon>Ecdysozoa</taxon>
        <taxon>Arthropoda</taxon>
        <taxon>Crustacea</taxon>
        <taxon>Oligostraca</taxon>
        <taxon>Ostracoda</taxon>
        <taxon>Podocopa</taxon>
        <taxon>Podocopida</taxon>
        <taxon>Cypridocopina</taxon>
        <taxon>Cypridoidea</taxon>
        <taxon>Cyprididae</taxon>
        <taxon>Notodromas</taxon>
    </lineage>
</organism>
<evidence type="ECO:0000313" key="2">
    <source>
        <dbReference type="Proteomes" id="UP000678499"/>
    </source>
</evidence>
<dbReference type="EMBL" id="CAJPEX010000486">
    <property type="protein sequence ID" value="CAG0915968.1"/>
    <property type="molecule type" value="Genomic_DNA"/>
</dbReference>
<keyword evidence="2" id="KW-1185">Reference proteome</keyword>
<dbReference type="GO" id="GO:0005829">
    <property type="term" value="C:cytosol"/>
    <property type="evidence" value="ECO:0007669"/>
    <property type="project" value="TreeGrafter"/>
</dbReference>
<dbReference type="GO" id="GO:0008494">
    <property type="term" value="F:translation activator activity"/>
    <property type="evidence" value="ECO:0007669"/>
    <property type="project" value="TreeGrafter"/>
</dbReference>
<sequence>MNGNHTEKASSGAELGENLASLIHDLSPGQTQDTMRILCTTITTKCRDEDCLRDCVEVLHLKCLENRDFGRKFAQLCAKIQGFQVGSVNFRGLILDRFQLDFQARGLTRDKSYAKYLNSIALLYEVLVEMRMVNGSPVPVLVSAASDYLFNFIDDFATEDSIMECCRQVQRAGEMIQKQQPEVFEKFLVAVKTKLIDGQRLTNVSRACLVCILDFASRDFKPFKINELSVELYSKKGVPLAAFGFCKKPETATVSRRSERVIYQPPHVKHGMTEPSVPLMKDFEQAMTNNFLVDN</sequence>